<evidence type="ECO:0000256" key="3">
    <source>
        <dbReference type="ARBA" id="ARBA00022801"/>
    </source>
</evidence>
<dbReference type="InterPro" id="IPR000209">
    <property type="entry name" value="Peptidase_S8/S53_dom"/>
</dbReference>
<protein>
    <submittedName>
        <fullName evidence="8">S8 family peptidase</fullName>
    </submittedName>
</protein>
<evidence type="ECO:0000313" key="8">
    <source>
        <dbReference type="EMBL" id="RZQ64715.1"/>
    </source>
</evidence>
<comment type="caution">
    <text evidence="8">The sequence shown here is derived from an EMBL/GenBank/DDBJ whole genome shotgun (WGS) entry which is preliminary data.</text>
</comment>
<dbReference type="AlphaFoldDB" id="A0A4V2EMD8"/>
<evidence type="ECO:0000256" key="1">
    <source>
        <dbReference type="ARBA" id="ARBA00011073"/>
    </source>
</evidence>
<dbReference type="InterPro" id="IPR050131">
    <property type="entry name" value="Peptidase_S8_subtilisin-like"/>
</dbReference>
<dbReference type="PROSITE" id="PS51892">
    <property type="entry name" value="SUBTILASE"/>
    <property type="match status" value="1"/>
</dbReference>
<dbReference type="EMBL" id="SFCC01000003">
    <property type="protein sequence ID" value="RZQ64715.1"/>
    <property type="molecule type" value="Genomic_DNA"/>
</dbReference>
<organism evidence="8 9">
    <name type="scientific">Amycolatopsis suaedae</name>
    <dbReference type="NCBI Taxonomy" id="2510978"/>
    <lineage>
        <taxon>Bacteria</taxon>
        <taxon>Bacillati</taxon>
        <taxon>Actinomycetota</taxon>
        <taxon>Actinomycetes</taxon>
        <taxon>Pseudonocardiales</taxon>
        <taxon>Pseudonocardiaceae</taxon>
        <taxon>Amycolatopsis</taxon>
    </lineage>
</organism>
<dbReference type="OrthoDB" id="9766923at2"/>
<dbReference type="PANTHER" id="PTHR43806:SF11">
    <property type="entry name" value="CEREVISIN-RELATED"/>
    <property type="match status" value="1"/>
</dbReference>
<gene>
    <name evidence="8" type="ORF">EWH70_07430</name>
</gene>
<evidence type="ECO:0000313" key="9">
    <source>
        <dbReference type="Proteomes" id="UP000292003"/>
    </source>
</evidence>
<feature type="active site" description="Charge relay system" evidence="5">
    <location>
        <position position="250"/>
    </location>
</feature>
<evidence type="ECO:0000256" key="4">
    <source>
        <dbReference type="ARBA" id="ARBA00022825"/>
    </source>
</evidence>
<dbReference type="FunFam" id="3.40.50.200:FF:000016">
    <property type="entry name" value="Proprotein convertase subtilisin/kexin type 9"/>
    <property type="match status" value="1"/>
</dbReference>
<dbReference type="GO" id="GO:0005615">
    <property type="term" value="C:extracellular space"/>
    <property type="evidence" value="ECO:0007669"/>
    <property type="project" value="TreeGrafter"/>
</dbReference>
<sequence length="314" mass="32081">MRIHRIATVAAGLSVLAALTAVPATAEEPGEQPNPPSWGLDRIDQRTGTDQLYRYQTRAEKVTAYIIDTGVDADLPDLAGRVVGGKDFVDGDENPDDGNGHGTHLAAIVGGEDFGVAKDVRIMPVRILDDAGAGQIAKMIEGIDWVVANAQQPAVAILGLGGPANQAIDDAVRRLAAVMPVAVPAGGSGSDAGQFSPARVPEAVTVAASDSADGAAENSNFGPSVDLYAPGVRISSPGSDGGTRVLSGTSTAAAHVAGALALYRALHPDATAPQAAQAVVDNATKDVLRAVPGGTPNRLLHTLVENREMSITRD</sequence>
<keyword evidence="2 5" id="KW-0645">Protease</keyword>
<dbReference type="InterPro" id="IPR034193">
    <property type="entry name" value="PCSK9_ProteinaseK-like"/>
</dbReference>
<dbReference type="CDD" id="cd04077">
    <property type="entry name" value="Peptidases_S8_PCSK9_ProteinaseK_like"/>
    <property type="match status" value="1"/>
</dbReference>
<feature type="chain" id="PRO_5020394123" evidence="6">
    <location>
        <begin position="27"/>
        <end position="314"/>
    </location>
</feature>
<dbReference type="Pfam" id="PF00082">
    <property type="entry name" value="Peptidase_S8"/>
    <property type="match status" value="1"/>
</dbReference>
<reference evidence="8 9" key="1">
    <citation type="submission" date="2019-02" db="EMBL/GenBank/DDBJ databases">
        <title>Draft genome sequence of Amycolatopsis sp. 8-3EHSu isolated from roots of Suaeda maritima.</title>
        <authorList>
            <person name="Duangmal K."/>
            <person name="Chantavorakit T."/>
        </authorList>
    </citation>
    <scope>NUCLEOTIDE SEQUENCE [LARGE SCALE GENOMIC DNA]</scope>
    <source>
        <strain evidence="8 9">8-3EHSu</strain>
    </source>
</reference>
<dbReference type="PANTHER" id="PTHR43806">
    <property type="entry name" value="PEPTIDASE S8"/>
    <property type="match status" value="1"/>
</dbReference>
<evidence type="ECO:0000256" key="5">
    <source>
        <dbReference type="PROSITE-ProRule" id="PRU01240"/>
    </source>
</evidence>
<keyword evidence="6" id="KW-0732">Signal</keyword>
<comment type="similarity">
    <text evidence="1 5">Belongs to the peptidase S8 family.</text>
</comment>
<keyword evidence="9" id="KW-1185">Reference proteome</keyword>
<proteinExistence type="inferred from homology"/>
<dbReference type="RefSeq" id="WP_130474514.1">
    <property type="nucleotide sequence ID" value="NZ_SFCC01000003.1"/>
</dbReference>
<dbReference type="PRINTS" id="PR00723">
    <property type="entry name" value="SUBTILISIN"/>
</dbReference>
<feature type="signal peptide" evidence="6">
    <location>
        <begin position="1"/>
        <end position="26"/>
    </location>
</feature>
<dbReference type="InterPro" id="IPR023827">
    <property type="entry name" value="Peptidase_S8_Asp-AS"/>
</dbReference>
<dbReference type="InterPro" id="IPR036852">
    <property type="entry name" value="Peptidase_S8/S53_dom_sf"/>
</dbReference>
<dbReference type="GO" id="GO:0006508">
    <property type="term" value="P:proteolysis"/>
    <property type="evidence" value="ECO:0007669"/>
    <property type="project" value="UniProtKB-KW"/>
</dbReference>
<evidence type="ECO:0000256" key="2">
    <source>
        <dbReference type="ARBA" id="ARBA00022670"/>
    </source>
</evidence>
<accession>A0A4V2EMD8</accession>
<feature type="active site" description="Charge relay system" evidence="5">
    <location>
        <position position="101"/>
    </location>
</feature>
<dbReference type="Proteomes" id="UP000292003">
    <property type="component" value="Unassembled WGS sequence"/>
</dbReference>
<name>A0A4V2EMD8_9PSEU</name>
<dbReference type="InterPro" id="IPR015500">
    <property type="entry name" value="Peptidase_S8_subtilisin-rel"/>
</dbReference>
<feature type="active site" description="Charge relay system" evidence="5">
    <location>
        <position position="68"/>
    </location>
</feature>
<evidence type="ECO:0000259" key="7">
    <source>
        <dbReference type="Pfam" id="PF00082"/>
    </source>
</evidence>
<keyword evidence="4 5" id="KW-0720">Serine protease</keyword>
<feature type="domain" description="Peptidase S8/S53" evidence="7">
    <location>
        <begin position="66"/>
        <end position="286"/>
    </location>
</feature>
<dbReference type="SUPFAM" id="SSF52743">
    <property type="entry name" value="Subtilisin-like"/>
    <property type="match status" value="1"/>
</dbReference>
<dbReference type="PROSITE" id="PS00136">
    <property type="entry name" value="SUBTILASE_ASP"/>
    <property type="match status" value="1"/>
</dbReference>
<dbReference type="Gene3D" id="3.40.50.200">
    <property type="entry name" value="Peptidase S8/S53 domain"/>
    <property type="match status" value="1"/>
</dbReference>
<dbReference type="GO" id="GO:0004252">
    <property type="term" value="F:serine-type endopeptidase activity"/>
    <property type="evidence" value="ECO:0007669"/>
    <property type="project" value="UniProtKB-UniRule"/>
</dbReference>
<evidence type="ECO:0000256" key="6">
    <source>
        <dbReference type="SAM" id="SignalP"/>
    </source>
</evidence>
<keyword evidence="3 5" id="KW-0378">Hydrolase</keyword>